<dbReference type="Gene3D" id="3.10.20.30">
    <property type="match status" value="1"/>
</dbReference>
<dbReference type="Proteomes" id="UP000516361">
    <property type="component" value="Chromosome"/>
</dbReference>
<feature type="domain" description="TGS" evidence="5">
    <location>
        <begin position="273"/>
        <end position="356"/>
    </location>
</feature>
<dbReference type="Pfam" id="PF06071">
    <property type="entry name" value="YchF-GTPase_C"/>
    <property type="match status" value="1"/>
</dbReference>
<dbReference type="GO" id="GO:0005524">
    <property type="term" value="F:ATP binding"/>
    <property type="evidence" value="ECO:0007669"/>
    <property type="project" value="UniProtKB-KW"/>
</dbReference>
<organism evidence="6 7">
    <name type="scientific">Tepiditoga spiralis</name>
    <dbReference type="NCBI Taxonomy" id="2108365"/>
    <lineage>
        <taxon>Bacteria</taxon>
        <taxon>Thermotogati</taxon>
        <taxon>Thermotogota</taxon>
        <taxon>Thermotogae</taxon>
        <taxon>Petrotogales</taxon>
        <taxon>Petrotogaceae</taxon>
        <taxon>Tepiditoga</taxon>
    </lineage>
</organism>
<dbReference type="RefSeq" id="WP_190614248.1">
    <property type="nucleotide sequence ID" value="NZ_AP018712.1"/>
</dbReference>
<keyword evidence="2" id="KW-0479">Metal-binding</keyword>
<sequence>MKIGIFGLPMTGKTTIFSLLTNTPYDGSFKMEAEEKNALIKDPRITKLSKMFNPKKTTYTTLNFVDIPSFDASADKKEKIKILQMIQGVDALLFIIRSFKNENVPFPDKSETVQQQLETLRSELLLRDLEVVENKLERIELQKKKKKPTADDIKEEKILNIVKEELENENFSSKIDLSDDDKKIISSLSLFTLKPIIVVANVDEEQFSRGYEGKNDIVNECKNQDFAYIEISGKIESDLIELDEDEKEIFMEEIGIDSPGIDRLSKIVYDHIGLISFFTVGTDEVRAWTINKGYTMKKAAGRIHSALEKNFIKAECMKYEDLIRLGTEEEVKKAGLWKLAGKDEIVEDGDILAIRANA</sequence>
<dbReference type="Pfam" id="PF01926">
    <property type="entry name" value="MMR_HSR1"/>
    <property type="match status" value="1"/>
</dbReference>
<evidence type="ECO:0000256" key="3">
    <source>
        <dbReference type="ARBA" id="ARBA00022741"/>
    </source>
</evidence>
<name>A0A7G1G9H6_9BACT</name>
<dbReference type="AlphaFoldDB" id="A0A7G1G9H6"/>
<dbReference type="InterPro" id="IPR004396">
    <property type="entry name" value="ATPase_YchF/OLA1"/>
</dbReference>
<dbReference type="GO" id="GO:0046872">
    <property type="term" value="F:metal ion binding"/>
    <property type="evidence" value="ECO:0007669"/>
    <property type="project" value="UniProtKB-KW"/>
</dbReference>
<dbReference type="InterPro" id="IPR023192">
    <property type="entry name" value="TGS-like_dom_sf"/>
</dbReference>
<evidence type="ECO:0000313" key="7">
    <source>
        <dbReference type="Proteomes" id="UP000516361"/>
    </source>
</evidence>
<dbReference type="PANTHER" id="PTHR23305:SF18">
    <property type="entry name" value="OBG-TYPE G DOMAIN-CONTAINING PROTEIN"/>
    <property type="match status" value="1"/>
</dbReference>
<evidence type="ECO:0000256" key="2">
    <source>
        <dbReference type="ARBA" id="ARBA00022723"/>
    </source>
</evidence>
<dbReference type="PANTHER" id="PTHR23305">
    <property type="entry name" value="OBG GTPASE FAMILY"/>
    <property type="match status" value="1"/>
</dbReference>
<accession>A0A7G1G9H6</accession>
<dbReference type="EMBL" id="AP018712">
    <property type="protein sequence ID" value="BBE31607.1"/>
    <property type="molecule type" value="Genomic_DNA"/>
</dbReference>
<dbReference type="KEGG" id="ocy:OSSY52_17480"/>
<evidence type="ECO:0000256" key="1">
    <source>
        <dbReference type="ARBA" id="ARBA00001946"/>
    </source>
</evidence>
<keyword evidence="3" id="KW-0547">Nucleotide-binding</keyword>
<dbReference type="PRINTS" id="PR00326">
    <property type="entry name" value="GTP1OBG"/>
</dbReference>
<dbReference type="InterPro" id="IPR006073">
    <property type="entry name" value="GTP-bd"/>
</dbReference>
<dbReference type="SUPFAM" id="SSF81271">
    <property type="entry name" value="TGS-like"/>
    <property type="match status" value="1"/>
</dbReference>
<dbReference type="InParanoid" id="A0A7G1G9H6"/>
<reference evidence="6 7" key="1">
    <citation type="submission" date="2018-06" db="EMBL/GenBank/DDBJ databases">
        <title>Genome sequencing of Oceanotoga sp. sy52.</title>
        <authorList>
            <person name="Mori K."/>
        </authorList>
    </citation>
    <scope>NUCLEOTIDE SEQUENCE [LARGE SCALE GENOMIC DNA]</scope>
    <source>
        <strain evidence="7">sy52</strain>
    </source>
</reference>
<dbReference type="PROSITE" id="PS51880">
    <property type="entry name" value="TGS"/>
    <property type="match status" value="1"/>
</dbReference>
<dbReference type="FunFam" id="3.10.20.30:FF:000001">
    <property type="entry name" value="Ribosome-binding ATPase YchF"/>
    <property type="match status" value="1"/>
</dbReference>
<evidence type="ECO:0000259" key="5">
    <source>
        <dbReference type="PROSITE" id="PS51880"/>
    </source>
</evidence>
<dbReference type="SUPFAM" id="SSF52540">
    <property type="entry name" value="P-loop containing nucleoside triphosphate hydrolases"/>
    <property type="match status" value="1"/>
</dbReference>
<protein>
    <submittedName>
        <fullName evidence="6">Ribosome-binding ATPase YchF</fullName>
    </submittedName>
</protein>
<dbReference type="InterPro" id="IPR012676">
    <property type="entry name" value="TGS-like"/>
</dbReference>
<keyword evidence="7" id="KW-1185">Reference proteome</keyword>
<comment type="cofactor">
    <cofactor evidence="1">
        <name>Mg(2+)</name>
        <dbReference type="ChEBI" id="CHEBI:18420"/>
    </cofactor>
</comment>
<dbReference type="InterPro" id="IPR012675">
    <property type="entry name" value="Beta-grasp_dom_sf"/>
</dbReference>
<dbReference type="Gene3D" id="1.10.150.300">
    <property type="entry name" value="TGS-like domain"/>
    <property type="match status" value="1"/>
</dbReference>
<keyword evidence="4" id="KW-0067">ATP-binding</keyword>
<dbReference type="GO" id="GO:0016887">
    <property type="term" value="F:ATP hydrolysis activity"/>
    <property type="evidence" value="ECO:0007669"/>
    <property type="project" value="InterPro"/>
</dbReference>
<dbReference type="GO" id="GO:0005525">
    <property type="term" value="F:GTP binding"/>
    <property type="evidence" value="ECO:0007669"/>
    <property type="project" value="InterPro"/>
</dbReference>
<proteinExistence type="predicted"/>
<dbReference type="PIRSF" id="PIRSF006641">
    <property type="entry name" value="CHP00092"/>
    <property type="match status" value="1"/>
</dbReference>
<evidence type="ECO:0000256" key="4">
    <source>
        <dbReference type="ARBA" id="ARBA00022840"/>
    </source>
</evidence>
<dbReference type="InterPro" id="IPR013029">
    <property type="entry name" value="YchF_C"/>
</dbReference>
<dbReference type="InterPro" id="IPR004095">
    <property type="entry name" value="TGS"/>
</dbReference>
<dbReference type="Gene3D" id="3.40.50.300">
    <property type="entry name" value="P-loop containing nucleotide triphosphate hydrolases"/>
    <property type="match status" value="1"/>
</dbReference>
<gene>
    <name evidence="6" type="primary">ychF_2</name>
    <name evidence="6" type="ORF">OSSY52_17480</name>
</gene>
<evidence type="ECO:0000313" key="6">
    <source>
        <dbReference type="EMBL" id="BBE31607.1"/>
    </source>
</evidence>
<dbReference type="InterPro" id="IPR027417">
    <property type="entry name" value="P-loop_NTPase"/>
</dbReference>
<dbReference type="GO" id="GO:0005737">
    <property type="term" value="C:cytoplasm"/>
    <property type="evidence" value="ECO:0007669"/>
    <property type="project" value="TreeGrafter"/>
</dbReference>